<reference evidence="10 11" key="1">
    <citation type="submission" date="2023-12" db="EMBL/GenBank/DDBJ databases">
        <title>Genome sequencing and assembly of bacterial species from a model synthetic community.</title>
        <authorList>
            <person name="Hogle S.L."/>
        </authorList>
    </citation>
    <scope>NUCLEOTIDE SEQUENCE [LARGE SCALE GENOMIC DNA]</scope>
    <source>
        <strain evidence="10 11">HAMBI_3031</strain>
    </source>
</reference>
<evidence type="ECO:0000256" key="2">
    <source>
        <dbReference type="ARBA" id="ARBA00022617"/>
    </source>
</evidence>
<evidence type="ECO:0000256" key="5">
    <source>
        <dbReference type="ARBA" id="ARBA00023004"/>
    </source>
</evidence>
<dbReference type="PROSITE" id="PS51257">
    <property type="entry name" value="PROKAR_LIPOPROTEIN"/>
    <property type="match status" value="1"/>
</dbReference>
<dbReference type="Gene3D" id="1.10.760.10">
    <property type="entry name" value="Cytochrome c-like domain"/>
    <property type="match status" value="1"/>
</dbReference>
<feature type="domain" description="Cytochrome c" evidence="9">
    <location>
        <begin position="49"/>
        <end position="135"/>
    </location>
</feature>
<keyword evidence="5 6" id="KW-0408">Iron</keyword>
<feature type="chain" id="PRO_5047078055" evidence="8">
    <location>
        <begin position="19"/>
        <end position="136"/>
    </location>
</feature>
<dbReference type="InterPro" id="IPR009056">
    <property type="entry name" value="Cyt_c-like_dom"/>
</dbReference>
<evidence type="ECO:0000256" key="4">
    <source>
        <dbReference type="ARBA" id="ARBA00022982"/>
    </source>
</evidence>
<evidence type="ECO:0000256" key="8">
    <source>
        <dbReference type="SAM" id="SignalP"/>
    </source>
</evidence>
<evidence type="ECO:0000256" key="6">
    <source>
        <dbReference type="PROSITE-ProRule" id="PRU00433"/>
    </source>
</evidence>
<dbReference type="PROSITE" id="PS51007">
    <property type="entry name" value="CYTC"/>
    <property type="match status" value="1"/>
</dbReference>
<evidence type="ECO:0000256" key="1">
    <source>
        <dbReference type="ARBA" id="ARBA00022448"/>
    </source>
</evidence>
<dbReference type="Pfam" id="PF00034">
    <property type="entry name" value="Cytochrom_C"/>
    <property type="match status" value="1"/>
</dbReference>
<keyword evidence="1" id="KW-0813">Transport</keyword>
<keyword evidence="3 6" id="KW-0479">Metal-binding</keyword>
<name>A0ABZ0WAV0_9BACT</name>
<dbReference type="InterPro" id="IPR002324">
    <property type="entry name" value="Cyt_c_ID"/>
</dbReference>
<protein>
    <submittedName>
        <fullName evidence="10">C-type cytochrome</fullName>
    </submittedName>
</protein>
<dbReference type="PRINTS" id="PR00606">
    <property type="entry name" value="CYTCHROMECID"/>
</dbReference>
<keyword evidence="11" id="KW-1185">Reference proteome</keyword>
<evidence type="ECO:0000259" key="9">
    <source>
        <dbReference type="PROSITE" id="PS51007"/>
    </source>
</evidence>
<dbReference type="EMBL" id="CP139960">
    <property type="protein sequence ID" value="WQD39754.1"/>
    <property type="molecule type" value="Genomic_DNA"/>
</dbReference>
<organism evidence="10 11">
    <name type="scientific">Niabella yanshanensis</name>
    <dbReference type="NCBI Taxonomy" id="577386"/>
    <lineage>
        <taxon>Bacteria</taxon>
        <taxon>Pseudomonadati</taxon>
        <taxon>Bacteroidota</taxon>
        <taxon>Chitinophagia</taxon>
        <taxon>Chitinophagales</taxon>
        <taxon>Chitinophagaceae</taxon>
        <taxon>Niabella</taxon>
    </lineage>
</organism>
<dbReference type="InterPro" id="IPR036909">
    <property type="entry name" value="Cyt_c-like_dom_sf"/>
</dbReference>
<dbReference type="RefSeq" id="WP_114789171.1">
    <property type="nucleotide sequence ID" value="NZ_CP139960.1"/>
</dbReference>
<dbReference type="SUPFAM" id="SSF46626">
    <property type="entry name" value="Cytochrome c"/>
    <property type="match status" value="1"/>
</dbReference>
<keyword evidence="8" id="KW-0732">Signal</keyword>
<dbReference type="Proteomes" id="UP001325680">
    <property type="component" value="Chromosome"/>
</dbReference>
<feature type="signal peptide" evidence="8">
    <location>
        <begin position="1"/>
        <end position="18"/>
    </location>
</feature>
<gene>
    <name evidence="10" type="ORF">U0035_06290</name>
</gene>
<sequence>MKKIILSLSILSVIAACGGGDAEKKGGEGTAATPSTSETTSLSDLSSNPVYQKGLELTGKYQCPTCHKIDEKLTGPGYREVANKYAGADEATISKLAKKVIEGGSGVWGEVPMTPHPNVTEQEAKDMVAYILLLKK</sequence>
<keyword evidence="2 6" id="KW-0349">Heme</keyword>
<evidence type="ECO:0000256" key="7">
    <source>
        <dbReference type="SAM" id="MobiDB-lite"/>
    </source>
</evidence>
<keyword evidence="4" id="KW-0249">Electron transport</keyword>
<evidence type="ECO:0000313" key="10">
    <source>
        <dbReference type="EMBL" id="WQD39754.1"/>
    </source>
</evidence>
<proteinExistence type="predicted"/>
<feature type="compositionally biased region" description="Low complexity" evidence="7">
    <location>
        <begin position="30"/>
        <end position="47"/>
    </location>
</feature>
<feature type="region of interest" description="Disordered" evidence="7">
    <location>
        <begin position="21"/>
        <end position="47"/>
    </location>
</feature>
<evidence type="ECO:0000256" key="3">
    <source>
        <dbReference type="ARBA" id="ARBA00022723"/>
    </source>
</evidence>
<evidence type="ECO:0000313" key="11">
    <source>
        <dbReference type="Proteomes" id="UP001325680"/>
    </source>
</evidence>
<accession>A0ABZ0WAV0</accession>